<feature type="domain" description="Serine dehydratase beta chain" evidence="13">
    <location>
        <begin position="70"/>
        <end position="117"/>
    </location>
</feature>
<keyword evidence="15" id="KW-1185">Reference proteome</keyword>
<keyword evidence="6 11" id="KW-0479">Metal-binding</keyword>
<sequence>MESLRELFRIGYGPSSSHTMGPRAATEKFLSICPNCDSYQAELYGSLAATGKGHLTDKAIRQVFEKHSKSVNILWFPDIFKPFHPNALTLKGFNENKEIVLEKTYYSVGGGKIVEEGAIEEGPTDIYPKEKCGSMANLLKYCSDEGMQMWEVAIECEGPDIIDYIKQVWIVMQDAILRGINNEGVLPGGLKLQRKAAACYTKARDFAGPLGGTSLPLAYALAVSEENAGGGQIVTAPTCGSCGVLPSVLYYMKKQYDLGDDRIIRALLTAGLIGNIVKQNGSISGAEVGCQGEVGVACAMAGGAAAQLLGGSVFQIEYAAEMGLEHHLGLTCDPMKGLVQIPCIERNAMAAMRSLDHAVFALMSDGRHKVSFDGVIEVMMETGQALPSLYRETSMGGLALLK</sequence>
<dbReference type="SUPFAM" id="SSF143548">
    <property type="entry name" value="Serine metabolism enzymes domain"/>
    <property type="match status" value="1"/>
</dbReference>
<evidence type="ECO:0000256" key="10">
    <source>
        <dbReference type="ARBA" id="ARBA00049406"/>
    </source>
</evidence>
<dbReference type="InterPro" id="IPR051318">
    <property type="entry name" value="Fe-S_L-Ser"/>
</dbReference>
<keyword evidence="9 11" id="KW-0456">Lyase</keyword>
<dbReference type="GO" id="GO:0051539">
    <property type="term" value="F:4 iron, 4 sulfur cluster binding"/>
    <property type="evidence" value="ECO:0007669"/>
    <property type="project" value="UniProtKB-UniRule"/>
</dbReference>
<evidence type="ECO:0000256" key="2">
    <source>
        <dbReference type="ARBA" id="ARBA00004742"/>
    </source>
</evidence>
<evidence type="ECO:0000256" key="3">
    <source>
        <dbReference type="ARBA" id="ARBA00008636"/>
    </source>
</evidence>
<dbReference type="InterPro" id="IPR029009">
    <property type="entry name" value="ASB_dom_sf"/>
</dbReference>
<dbReference type="AlphaFoldDB" id="A0A7X2PD86"/>
<dbReference type="InterPro" id="IPR005131">
    <property type="entry name" value="Ser_deHydtase_bsu"/>
</dbReference>
<dbReference type="NCBIfam" id="TIGR00720">
    <property type="entry name" value="sda_mono"/>
    <property type="match status" value="1"/>
</dbReference>
<comment type="caution">
    <text evidence="14">The sequence shown here is derived from an EMBL/GenBank/DDBJ whole genome shotgun (WGS) entry which is preliminary data.</text>
</comment>
<evidence type="ECO:0000259" key="12">
    <source>
        <dbReference type="Pfam" id="PF03313"/>
    </source>
</evidence>
<feature type="domain" description="Serine dehydratase-like alpha subunit" evidence="12">
    <location>
        <begin position="160"/>
        <end position="399"/>
    </location>
</feature>
<dbReference type="EMBL" id="VUNN01000008">
    <property type="protein sequence ID" value="MSU06250.1"/>
    <property type="molecule type" value="Genomic_DNA"/>
</dbReference>
<evidence type="ECO:0000256" key="4">
    <source>
        <dbReference type="ARBA" id="ARBA00022432"/>
    </source>
</evidence>
<dbReference type="Gene3D" id="3.30.1330.90">
    <property type="entry name" value="D-3-phosphoglycerate dehydrogenase, domain 3"/>
    <property type="match status" value="2"/>
</dbReference>
<keyword evidence="8 11" id="KW-0411">Iron-sulfur</keyword>
<comment type="similarity">
    <text evidence="3 11">Belongs to the iron-sulfur dependent L-serine dehydratase family.</text>
</comment>
<comment type="cofactor">
    <cofactor evidence="1 11">
        <name>[4Fe-4S] cluster</name>
        <dbReference type="ChEBI" id="CHEBI:49883"/>
    </cofactor>
</comment>
<dbReference type="GO" id="GO:0003941">
    <property type="term" value="F:L-serine ammonia-lyase activity"/>
    <property type="evidence" value="ECO:0007669"/>
    <property type="project" value="UniProtKB-UniRule"/>
</dbReference>
<dbReference type="InterPro" id="IPR004644">
    <property type="entry name" value="Fe-S_L-Ser_mono"/>
</dbReference>
<keyword evidence="4 11" id="KW-0312">Gluconeogenesis</keyword>
<reference evidence="14 15" key="1">
    <citation type="submission" date="2019-08" db="EMBL/GenBank/DDBJ databases">
        <title>In-depth cultivation of the pig gut microbiome towards novel bacterial diversity and tailored functional studies.</title>
        <authorList>
            <person name="Wylensek D."/>
            <person name="Hitch T.C.A."/>
            <person name="Clavel T."/>
        </authorList>
    </citation>
    <scope>NUCLEOTIDE SEQUENCE [LARGE SCALE GENOMIC DNA]</scope>
    <source>
        <strain evidence="14 15">NM-380-WT-3C1</strain>
    </source>
</reference>
<evidence type="ECO:0000256" key="5">
    <source>
        <dbReference type="ARBA" id="ARBA00022485"/>
    </source>
</evidence>
<comment type="pathway">
    <text evidence="2">Carbohydrate biosynthesis; gluconeogenesis.</text>
</comment>
<feature type="domain" description="Serine dehydratase beta chain" evidence="13">
    <location>
        <begin position="3"/>
        <end position="60"/>
    </location>
</feature>
<evidence type="ECO:0000256" key="9">
    <source>
        <dbReference type="ARBA" id="ARBA00023239"/>
    </source>
</evidence>
<dbReference type="Proteomes" id="UP000460549">
    <property type="component" value="Unassembled WGS sequence"/>
</dbReference>
<dbReference type="GO" id="GO:0006094">
    <property type="term" value="P:gluconeogenesis"/>
    <property type="evidence" value="ECO:0007669"/>
    <property type="project" value="UniProtKB-KW"/>
</dbReference>
<proteinExistence type="inferred from homology"/>
<gene>
    <name evidence="14" type="ORF">FYJ80_05585</name>
</gene>
<dbReference type="Pfam" id="PF03313">
    <property type="entry name" value="SDH_alpha"/>
    <property type="match status" value="1"/>
</dbReference>
<comment type="catalytic activity">
    <reaction evidence="10 11">
        <text>L-serine = pyruvate + NH4(+)</text>
        <dbReference type="Rhea" id="RHEA:19169"/>
        <dbReference type="ChEBI" id="CHEBI:15361"/>
        <dbReference type="ChEBI" id="CHEBI:28938"/>
        <dbReference type="ChEBI" id="CHEBI:33384"/>
        <dbReference type="EC" id="4.3.1.17"/>
    </reaction>
</comment>
<dbReference type="PANTHER" id="PTHR30182:SF1">
    <property type="entry name" value="L-SERINE DEHYDRATASE 1"/>
    <property type="match status" value="1"/>
</dbReference>
<evidence type="ECO:0000256" key="6">
    <source>
        <dbReference type="ARBA" id="ARBA00022723"/>
    </source>
</evidence>
<dbReference type="RefSeq" id="WP_154425221.1">
    <property type="nucleotide sequence ID" value="NZ_VUNN01000008.1"/>
</dbReference>
<keyword evidence="7 11" id="KW-0408">Iron</keyword>
<evidence type="ECO:0000313" key="15">
    <source>
        <dbReference type="Proteomes" id="UP000460549"/>
    </source>
</evidence>
<evidence type="ECO:0000259" key="13">
    <source>
        <dbReference type="Pfam" id="PF03315"/>
    </source>
</evidence>
<keyword evidence="5 11" id="KW-0004">4Fe-4S</keyword>
<dbReference type="GO" id="GO:0046872">
    <property type="term" value="F:metal ion binding"/>
    <property type="evidence" value="ECO:0007669"/>
    <property type="project" value="UniProtKB-KW"/>
</dbReference>
<protein>
    <recommendedName>
        <fullName evidence="11">L-serine dehydratase</fullName>
        <ecNumber evidence="11">4.3.1.17</ecNumber>
    </recommendedName>
</protein>
<dbReference type="PANTHER" id="PTHR30182">
    <property type="entry name" value="L-SERINE DEHYDRATASE"/>
    <property type="match status" value="1"/>
</dbReference>
<evidence type="ECO:0000256" key="11">
    <source>
        <dbReference type="RuleBase" id="RU366059"/>
    </source>
</evidence>
<dbReference type="EC" id="4.3.1.17" evidence="11"/>
<accession>A0A7X2PD86</accession>
<evidence type="ECO:0000256" key="8">
    <source>
        <dbReference type="ARBA" id="ARBA00023014"/>
    </source>
</evidence>
<name>A0A7X2PD86_9SPIO</name>
<evidence type="ECO:0000313" key="14">
    <source>
        <dbReference type="EMBL" id="MSU06250.1"/>
    </source>
</evidence>
<dbReference type="Pfam" id="PF03315">
    <property type="entry name" value="SDH_beta"/>
    <property type="match status" value="2"/>
</dbReference>
<organism evidence="14 15">
    <name type="scientific">Bullifex porci</name>
    <dbReference type="NCBI Taxonomy" id="2606638"/>
    <lineage>
        <taxon>Bacteria</taxon>
        <taxon>Pseudomonadati</taxon>
        <taxon>Spirochaetota</taxon>
        <taxon>Spirochaetia</taxon>
        <taxon>Spirochaetales</taxon>
        <taxon>Spirochaetaceae</taxon>
        <taxon>Bullifex</taxon>
    </lineage>
</organism>
<dbReference type="InterPro" id="IPR005130">
    <property type="entry name" value="Ser_deHydtase-like_asu"/>
</dbReference>
<evidence type="ECO:0000256" key="1">
    <source>
        <dbReference type="ARBA" id="ARBA00001966"/>
    </source>
</evidence>
<evidence type="ECO:0000256" key="7">
    <source>
        <dbReference type="ARBA" id="ARBA00023004"/>
    </source>
</evidence>